<protein>
    <submittedName>
        <fullName evidence="1">Uncharacterized protein</fullName>
    </submittedName>
</protein>
<geneLocation type="plasmid" evidence="1 2">
    <name>pACP4.1</name>
</geneLocation>
<reference evidence="1" key="1">
    <citation type="submission" date="2017-05" db="EMBL/GenBank/DDBJ databases">
        <title>Polyphasic characterization of four soil-derived phenanthrene-degrading Acidovorax strains and proposal of Acidovorax phenanthrenivorans sp. nov.</title>
        <authorList>
            <person name="Singleton D."/>
            <person name="Lee J."/>
            <person name="Dickey A.N."/>
            <person name="Stroud A."/>
            <person name="Scholl E.H."/>
            <person name="Wright F.A."/>
            <person name="Aitken M.D."/>
        </authorList>
    </citation>
    <scope>NUCLEOTIDE SEQUENCE</scope>
    <source>
        <strain evidence="1">P4</strain>
        <plasmid evidence="1">pACP4.1</plasmid>
    </source>
</reference>
<keyword evidence="1" id="KW-0614">Plasmid</keyword>
<gene>
    <name evidence="1" type="ORF">CBP36_20130</name>
</gene>
<organism evidence="1 2">
    <name type="scientific">Acidovorax carolinensis</name>
    <dbReference type="NCBI Taxonomy" id="553814"/>
    <lineage>
        <taxon>Bacteria</taxon>
        <taxon>Pseudomonadati</taxon>
        <taxon>Pseudomonadota</taxon>
        <taxon>Betaproteobacteria</taxon>
        <taxon>Burkholderiales</taxon>
        <taxon>Comamonadaceae</taxon>
        <taxon>Acidovorax</taxon>
    </lineage>
</organism>
<sequence>MLFHKTLHKERMTCAGAVGVLARAERLPVVARLGLALGAITPEDIQACAAMVTDPSEILREHAPG</sequence>
<dbReference type="RefSeq" id="WP_086929047.1">
    <property type="nucleotide sequence ID" value="NZ_CP021363.1"/>
</dbReference>
<dbReference type="AlphaFoldDB" id="A0A240UIF4"/>
<dbReference type="Proteomes" id="UP000194440">
    <property type="component" value="Plasmid pACP4.1"/>
</dbReference>
<evidence type="ECO:0000313" key="1">
    <source>
        <dbReference type="EMBL" id="ART61277.1"/>
    </source>
</evidence>
<dbReference type="KEGG" id="acip:CBP36_20130"/>
<name>A0A240UIF4_9BURK</name>
<evidence type="ECO:0000313" key="2">
    <source>
        <dbReference type="Proteomes" id="UP000194440"/>
    </source>
</evidence>
<dbReference type="KEGG" id="acis:CBP35_20110"/>
<accession>A0A240UIF4</accession>
<dbReference type="OrthoDB" id="8912363at2"/>
<keyword evidence="2" id="KW-1185">Reference proteome</keyword>
<proteinExistence type="predicted"/>
<dbReference type="EMBL" id="CP021367">
    <property type="protein sequence ID" value="ART61277.1"/>
    <property type="molecule type" value="Genomic_DNA"/>
</dbReference>